<organism evidence="2 3">
    <name type="scientific">Ascaris lumbricoides</name>
    <name type="common">Giant roundworm</name>
    <dbReference type="NCBI Taxonomy" id="6252"/>
    <lineage>
        <taxon>Eukaryota</taxon>
        <taxon>Metazoa</taxon>
        <taxon>Ecdysozoa</taxon>
        <taxon>Nematoda</taxon>
        <taxon>Chromadorea</taxon>
        <taxon>Rhabditida</taxon>
        <taxon>Spirurina</taxon>
        <taxon>Ascaridomorpha</taxon>
        <taxon>Ascaridoidea</taxon>
        <taxon>Ascarididae</taxon>
        <taxon>Ascaris</taxon>
    </lineage>
</organism>
<proteinExistence type="predicted"/>
<evidence type="ECO:0000256" key="1">
    <source>
        <dbReference type="SAM" id="MobiDB-lite"/>
    </source>
</evidence>
<protein>
    <submittedName>
        <fullName evidence="3">CI116 protein</fullName>
    </submittedName>
</protein>
<keyword evidence="2" id="KW-1185">Reference proteome</keyword>
<dbReference type="Proteomes" id="UP000036681">
    <property type="component" value="Unplaced"/>
</dbReference>
<dbReference type="WBParaSite" id="ALUE_0002145201-mRNA-1">
    <property type="protein sequence ID" value="ALUE_0002145201-mRNA-1"/>
    <property type="gene ID" value="ALUE_0002145201"/>
</dbReference>
<feature type="region of interest" description="Disordered" evidence="1">
    <location>
        <begin position="1"/>
        <end position="31"/>
    </location>
</feature>
<reference evidence="3" key="1">
    <citation type="submission" date="2017-02" db="UniProtKB">
        <authorList>
            <consortium name="WormBaseParasite"/>
        </authorList>
    </citation>
    <scope>IDENTIFICATION</scope>
</reference>
<sequence length="67" mass="7560">MEQLAYDVPSTDSKSGRDIGGTMRHLPPLNGFNYKPHTIPPNYYREFSVAQCKMETSLPSDFHIASD</sequence>
<dbReference type="AlphaFoldDB" id="A0A0M3IRS4"/>
<name>A0A0M3IRS4_ASCLU</name>
<evidence type="ECO:0000313" key="3">
    <source>
        <dbReference type="WBParaSite" id="ALUE_0002145201-mRNA-1"/>
    </source>
</evidence>
<evidence type="ECO:0000313" key="2">
    <source>
        <dbReference type="Proteomes" id="UP000036681"/>
    </source>
</evidence>
<accession>A0A0M3IRS4</accession>